<dbReference type="Proteomes" id="UP000019149">
    <property type="component" value="Unassembled WGS sequence"/>
</dbReference>
<dbReference type="KEGG" id="egl:EGR_02887"/>
<feature type="transmembrane region" description="Helical" evidence="1">
    <location>
        <begin position="149"/>
        <end position="169"/>
    </location>
</feature>
<dbReference type="AlphaFoldDB" id="W6UKS3"/>
<keyword evidence="1" id="KW-0812">Transmembrane</keyword>
<protein>
    <submittedName>
        <fullName evidence="2">Uncharacterized protein</fullName>
    </submittedName>
</protein>
<feature type="transmembrane region" description="Helical" evidence="1">
    <location>
        <begin position="226"/>
        <end position="249"/>
    </location>
</feature>
<evidence type="ECO:0000313" key="3">
    <source>
        <dbReference type="Proteomes" id="UP000019149"/>
    </source>
</evidence>
<evidence type="ECO:0000256" key="1">
    <source>
        <dbReference type="SAM" id="Phobius"/>
    </source>
</evidence>
<dbReference type="EMBL" id="APAU02000014">
    <property type="protein sequence ID" value="EUB62135.1"/>
    <property type="molecule type" value="Genomic_DNA"/>
</dbReference>
<comment type="caution">
    <text evidence="2">The sequence shown here is derived from an EMBL/GenBank/DDBJ whole genome shotgun (WGS) entry which is preliminary data.</text>
</comment>
<reference evidence="2 3" key="1">
    <citation type="journal article" date="2013" name="Nat. Genet.">
        <title>The genome of the hydatid tapeworm Echinococcus granulosus.</title>
        <authorList>
            <person name="Zheng H."/>
            <person name="Zhang W."/>
            <person name="Zhang L."/>
            <person name="Zhang Z."/>
            <person name="Li J."/>
            <person name="Lu G."/>
            <person name="Zhu Y."/>
            <person name="Wang Y."/>
            <person name="Huang Y."/>
            <person name="Liu J."/>
            <person name="Kang H."/>
            <person name="Chen J."/>
            <person name="Wang L."/>
            <person name="Chen A."/>
            <person name="Yu S."/>
            <person name="Gao Z."/>
            <person name="Jin L."/>
            <person name="Gu W."/>
            <person name="Wang Z."/>
            <person name="Zhao L."/>
            <person name="Shi B."/>
            <person name="Wen H."/>
            <person name="Lin R."/>
            <person name="Jones M.K."/>
            <person name="Brejova B."/>
            <person name="Vinar T."/>
            <person name="Zhao G."/>
            <person name="McManus D.P."/>
            <person name="Chen Z."/>
            <person name="Zhou Y."/>
            <person name="Wang S."/>
        </authorList>
    </citation>
    <scope>NUCLEOTIDE SEQUENCE [LARGE SCALE GENOMIC DNA]</scope>
</reference>
<keyword evidence="3" id="KW-1185">Reference proteome</keyword>
<name>W6UKS3_ECHGR</name>
<organism evidence="2 3">
    <name type="scientific">Echinococcus granulosus</name>
    <name type="common">Hydatid tapeworm</name>
    <dbReference type="NCBI Taxonomy" id="6210"/>
    <lineage>
        <taxon>Eukaryota</taxon>
        <taxon>Metazoa</taxon>
        <taxon>Spiralia</taxon>
        <taxon>Lophotrochozoa</taxon>
        <taxon>Platyhelminthes</taxon>
        <taxon>Cestoda</taxon>
        <taxon>Eucestoda</taxon>
        <taxon>Cyclophyllidea</taxon>
        <taxon>Taeniidae</taxon>
        <taxon>Echinococcus</taxon>
        <taxon>Echinococcus granulosus group</taxon>
    </lineage>
</organism>
<keyword evidence="1" id="KW-1133">Transmembrane helix</keyword>
<dbReference type="CTD" id="36338602"/>
<keyword evidence="1" id="KW-0472">Membrane</keyword>
<dbReference type="GeneID" id="36338602"/>
<proteinExistence type="predicted"/>
<sequence length="302" mass="35335">MTQLKAQQTTQKAQKIWPALYQSFITLSSTTEKSSKISNTDEMKKVNGKSNAERLQERPSIEVPIYRLRVAEITKNWPWYFYLKQKFLDRTLRNINLKTIQLPVIFFKIVTIMVKIVIFQKDNTCGNKSPSFLYQLEKLMAFVCWRKLFFPHLCLSCPPQFFPLLLFIYHLRIHIPCSDANTSIEHFDRSNQDSSNRKPFQHSTIYAFDYLPLCFREYLLDITRKCFIVCLVLVINMLHVILLKIEIVLCARGMPRPKCKCRDHCVPSRCSIKFTIVNNVEHVSLKEIVQILKGTPLASACF</sequence>
<gene>
    <name evidence="2" type="ORF">EGR_02887</name>
</gene>
<evidence type="ECO:0000313" key="2">
    <source>
        <dbReference type="EMBL" id="EUB62135.1"/>
    </source>
</evidence>
<dbReference type="RefSeq" id="XP_024353331.1">
    <property type="nucleotide sequence ID" value="XM_024492136.1"/>
</dbReference>
<accession>W6UKS3</accession>
<feature type="transmembrane region" description="Helical" evidence="1">
    <location>
        <begin position="100"/>
        <end position="119"/>
    </location>
</feature>